<dbReference type="RefSeq" id="WP_095006129.1">
    <property type="nucleotide sequence ID" value="NZ_LHUG01000003.1"/>
</dbReference>
<dbReference type="InterPro" id="IPR039697">
    <property type="entry name" value="Alcohol_dehydrogenase_Fe"/>
</dbReference>
<keyword evidence="2" id="KW-0560">Oxidoreductase</keyword>
<evidence type="ECO:0000313" key="6">
    <source>
        <dbReference type="EMBL" id="PAB01593.1"/>
    </source>
</evidence>
<protein>
    <submittedName>
        <fullName evidence="6">Alcohol dehydrogenase</fullName>
    </submittedName>
</protein>
<accession>A0A267HVQ9</accession>
<comment type="caution">
    <text evidence="6">The sequence shown here is derived from an EMBL/GenBank/DDBJ whole genome shotgun (WGS) entry which is preliminary data.</text>
</comment>
<proteinExistence type="inferred from homology"/>
<dbReference type="SUPFAM" id="SSF56796">
    <property type="entry name" value="Dehydroquinate synthase-like"/>
    <property type="match status" value="1"/>
</dbReference>
<dbReference type="EMBL" id="LHUG01000003">
    <property type="protein sequence ID" value="PAB01593.1"/>
    <property type="molecule type" value="Genomic_DNA"/>
</dbReference>
<gene>
    <name evidence="6" type="ORF">AKL21_03820</name>
</gene>
<comment type="similarity">
    <text evidence="1">Belongs to the iron-containing alcohol dehydrogenase family.</text>
</comment>
<evidence type="ECO:0000256" key="2">
    <source>
        <dbReference type="ARBA" id="ARBA00023002"/>
    </source>
</evidence>
<sequence>MYQLTLPQKIFYGNNSIKEISKITSNFGLKTLIITDKLIVSLNLLEDILASLNEKKMSWQIFDGVDSEPTDEIVAKALAFCQKGNYDSIIAVGGGSCIDTAKAVSVFMKNSGSYAAFASGKVIAKKALPLIAVPTTAGTGSEVTDVTVITDTQKDIKYMIKQSAFLPFAAVVDPQMSCTSPAFVTATTGLDALCHALESFISQKAQPITRLFSLSAIKLIMENLLVAYNNPENLVSRGNLAQAAMEAGIAFSNASVTLIHGMSRPVGAVHHIPHGISNALLLEAVINYTKPKITAELATIAKYLNPEKKGTDEELAESFLQDLQELIARLEIPSYTSFGVSRPAFIKSLNKMANDAIASGSPENNPIIPTIDEIKTIYLASWQD</sequence>
<evidence type="ECO:0000259" key="4">
    <source>
        <dbReference type="Pfam" id="PF00465"/>
    </source>
</evidence>
<dbReference type="GO" id="GO:0004022">
    <property type="term" value="F:alcohol dehydrogenase (NAD+) activity"/>
    <property type="evidence" value="ECO:0007669"/>
    <property type="project" value="UniProtKB-ARBA"/>
</dbReference>
<dbReference type="InterPro" id="IPR001670">
    <property type="entry name" value="ADH_Fe/GldA"/>
</dbReference>
<dbReference type="Gene3D" id="1.20.1090.10">
    <property type="entry name" value="Dehydroquinate synthase-like - alpha domain"/>
    <property type="match status" value="1"/>
</dbReference>
<feature type="domain" description="Alcohol dehydrogenase iron-type/glycerol dehydrogenase GldA" evidence="4">
    <location>
        <begin position="7"/>
        <end position="174"/>
    </location>
</feature>
<dbReference type="FunFam" id="3.40.50.1970:FF:000003">
    <property type="entry name" value="Alcohol dehydrogenase, iron-containing"/>
    <property type="match status" value="1"/>
</dbReference>
<dbReference type="GO" id="GO:0046872">
    <property type="term" value="F:metal ion binding"/>
    <property type="evidence" value="ECO:0007669"/>
    <property type="project" value="InterPro"/>
</dbReference>
<reference evidence="6 7" key="1">
    <citation type="submission" date="2015-08" db="EMBL/GenBank/DDBJ databases">
        <title>Enterococcus genome sequence.</title>
        <authorList>
            <person name="Acedo J.Z."/>
            <person name="Vederas J.C."/>
        </authorList>
    </citation>
    <scope>NUCLEOTIDE SEQUENCE [LARGE SCALE GENOMIC DNA]</scope>
    <source>
        <strain evidence="6 7">49</strain>
    </source>
</reference>
<dbReference type="Pfam" id="PF00465">
    <property type="entry name" value="Fe-ADH"/>
    <property type="match status" value="1"/>
</dbReference>
<name>A0A267HVQ9_9ENTE</name>
<dbReference type="FunFam" id="1.20.1090.10:FF:000001">
    <property type="entry name" value="Aldehyde-alcohol dehydrogenase"/>
    <property type="match status" value="1"/>
</dbReference>
<organism evidence="6 7">
    <name type="scientific">Enterococcus canintestini</name>
    <dbReference type="NCBI Taxonomy" id="317010"/>
    <lineage>
        <taxon>Bacteria</taxon>
        <taxon>Bacillati</taxon>
        <taxon>Bacillota</taxon>
        <taxon>Bacilli</taxon>
        <taxon>Lactobacillales</taxon>
        <taxon>Enterococcaceae</taxon>
        <taxon>Enterococcus</taxon>
    </lineage>
</organism>
<keyword evidence="3" id="KW-0520">NAD</keyword>
<dbReference type="Pfam" id="PF25137">
    <property type="entry name" value="ADH_Fe_C"/>
    <property type="match status" value="1"/>
</dbReference>
<keyword evidence="7" id="KW-1185">Reference proteome</keyword>
<dbReference type="PANTHER" id="PTHR11496:SF102">
    <property type="entry name" value="ALCOHOL DEHYDROGENASE 4"/>
    <property type="match status" value="1"/>
</dbReference>
<dbReference type="InterPro" id="IPR018211">
    <property type="entry name" value="ADH_Fe_CS"/>
</dbReference>
<dbReference type="Gene3D" id="3.40.50.1970">
    <property type="match status" value="1"/>
</dbReference>
<dbReference type="AlphaFoldDB" id="A0A267HVQ9"/>
<dbReference type="Proteomes" id="UP000216797">
    <property type="component" value="Unassembled WGS sequence"/>
</dbReference>
<dbReference type="PROSITE" id="PS00913">
    <property type="entry name" value="ADH_IRON_1"/>
    <property type="match status" value="1"/>
</dbReference>
<evidence type="ECO:0000313" key="7">
    <source>
        <dbReference type="Proteomes" id="UP000216797"/>
    </source>
</evidence>
<dbReference type="InterPro" id="IPR056798">
    <property type="entry name" value="ADH_Fe_C"/>
</dbReference>
<dbReference type="CDD" id="cd08194">
    <property type="entry name" value="Fe-ADH-like"/>
    <property type="match status" value="1"/>
</dbReference>
<feature type="domain" description="Fe-containing alcohol dehydrogenase-like C-terminal" evidence="5">
    <location>
        <begin position="185"/>
        <end position="381"/>
    </location>
</feature>
<evidence type="ECO:0000256" key="1">
    <source>
        <dbReference type="ARBA" id="ARBA00007358"/>
    </source>
</evidence>
<evidence type="ECO:0000259" key="5">
    <source>
        <dbReference type="Pfam" id="PF25137"/>
    </source>
</evidence>
<dbReference type="PANTHER" id="PTHR11496">
    <property type="entry name" value="ALCOHOL DEHYDROGENASE"/>
    <property type="match status" value="1"/>
</dbReference>
<evidence type="ECO:0000256" key="3">
    <source>
        <dbReference type="ARBA" id="ARBA00023027"/>
    </source>
</evidence>